<evidence type="ECO:0000313" key="1">
    <source>
        <dbReference type="EMBL" id="GEU70483.1"/>
    </source>
</evidence>
<protein>
    <submittedName>
        <fullName evidence="1">Uncharacterized protein</fullName>
    </submittedName>
</protein>
<proteinExistence type="predicted"/>
<dbReference type="AlphaFoldDB" id="A0A6L2M8X4"/>
<accession>A0A6L2M8X4</accession>
<gene>
    <name evidence="1" type="ORF">Tci_042461</name>
</gene>
<organism evidence="1">
    <name type="scientific">Tanacetum cinerariifolium</name>
    <name type="common">Dalmatian daisy</name>
    <name type="synonym">Chrysanthemum cinerariifolium</name>
    <dbReference type="NCBI Taxonomy" id="118510"/>
    <lineage>
        <taxon>Eukaryota</taxon>
        <taxon>Viridiplantae</taxon>
        <taxon>Streptophyta</taxon>
        <taxon>Embryophyta</taxon>
        <taxon>Tracheophyta</taxon>
        <taxon>Spermatophyta</taxon>
        <taxon>Magnoliopsida</taxon>
        <taxon>eudicotyledons</taxon>
        <taxon>Gunneridae</taxon>
        <taxon>Pentapetalae</taxon>
        <taxon>asterids</taxon>
        <taxon>campanulids</taxon>
        <taxon>Asterales</taxon>
        <taxon>Asteraceae</taxon>
        <taxon>Asteroideae</taxon>
        <taxon>Anthemideae</taxon>
        <taxon>Anthemidinae</taxon>
        <taxon>Tanacetum</taxon>
    </lineage>
</organism>
<dbReference type="EMBL" id="BKCJ010006122">
    <property type="protein sequence ID" value="GEU70483.1"/>
    <property type="molecule type" value="Genomic_DNA"/>
</dbReference>
<sequence>MMSDSDGGDLSDVDDFDDLDMIMQQVQSEQQRKEEAERVRHRKYIYRKRLDAKARLMADYFVRSSKKMKEKTIDATDRITQLLDFIVHHILNYANEYIKEKFYQYVEYTVSRFCEQNISAHTLDICADLMNLGQVEFLDIVSI</sequence>
<comment type="caution">
    <text evidence="1">The sequence shown here is derived from an EMBL/GenBank/DDBJ whole genome shotgun (WGS) entry which is preliminary data.</text>
</comment>
<reference evidence="1" key="1">
    <citation type="journal article" date="2019" name="Sci. Rep.">
        <title>Draft genome of Tanacetum cinerariifolium, the natural source of mosquito coil.</title>
        <authorList>
            <person name="Yamashiro T."/>
            <person name="Shiraishi A."/>
            <person name="Satake H."/>
            <person name="Nakayama K."/>
        </authorList>
    </citation>
    <scope>NUCLEOTIDE SEQUENCE</scope>
</reference>
<name>A0A6L2M8X4_TANCI</name>